<comment type="caution">
    <text evidence="2">The sequence shown here is derived from an EMBL/GenBank/DDBJ whole genome shotgun (WGS) entry which is preliminary data.</text>
</comment>
<gene>
    <name evidence="2" type="ORF">FAM09_29795</name>
</gene>
<dbReference type="InterPro" id="IPR022385">
    <property type="entry name" value="Rhs_assc_core"/>
</dbReference>
<organism evidence="2 3">
    <name type="scientific">Niastella caeni</name>
    <dbReference type="NCBI Taxonomy" id="2569763"/>
    <lineage>
        <taxon>Bacteria</taxon>
        <taxon>Pseudomonadati</taxon>
        <taxon>Bacteroidota</taxon>
        <taxon>Chitinophagia</taxon>
        <taxon>Chitinophagales</taxon>
        <taxon>Chitinophagaceae</taxon>
        <taxon>Niastella</taxon>
    </lineage>
</organism>
<evidence type="ECO:0000313" key="3">
    <source>
        <dbReference type="Proteomes" id="UP000306918"/>
    </source>
</evidence>
<dbReference type="InterPro" id="IPR050708">
    <property type="entry name" value="T6SS_VgrG/RHS"/>
</dbReference>
<feature type="chain" id="PRO_5020437129" evidence="1">
    <location>
        <begin position="24"/>
        <end position="3021"/>
    </location>
</feature>
<name>A0A4V4GZ00_9BACT</name>
<evidence type="ECO:0000256" key="1">
    <source>
        <dbReference type="SAM" id="SignalP"/>
    </source>
</evidence>
<sequence>MQRTIYRLLCFCFLLGSFHTVKAIDEKYAAPPLRGNQLAADSTSMVMDTVYFNPALKPLQTTYFVKNLITFTIDESHRYMLPDEFDVSVTFKIHYTYDNNGTPVTSVTEEPITLSIGYTKYTTYTNKQVYIENDWYKVEIEIVSISGSGNLSEYRDALVLTNEIFISREYNFSCTNNAIQQIFSSSTHVNTKGELNVYWLPERAADEYDLEWTYIDDSALINYKKVNDPSKYDPKKLFTNNATRVSVSRENYYIPLLYEASGHLFYRVRAVQVKQHGQRIESVWSSDYTNGLGSYGFKGLDSALNWQASTSFAEEGKRKSVVQYFDGSLKSRQTVTKDNTTDTTIIAETFYDHQGRPVIQVMPTPSLSSIIKYTPGFNRLNSAEYEKDSYDDDWQDSCYCAQGAPVMDTLYGAAQYYSPANPLATSGYHKFIPNAKGYVFAETRYTPDNTGRVSIQSGVGETFQIGKGHETKYTYNMADQEELDALFGTEVGNASHYFKNTVRDANGQVSISYVDMHGRTIATALAGMPPVAVDALPSNNSYYITKKLLDSNSNVIKGTVIESSKGLVVTKAGSHQFIYSLLPDSISIRDCNNINICYDCIYDLQITITDECNNTTLPNGEPVVINKTNYHLDSACNALSAFPAIDTMVYLQEGSYLVTKTLTVNKQAMDYYRDSLFLVRNACRSLQQTIQEQKSLLATTLQCVPACSTCTASLSDWEVYRNSYMQQAGIANSDTANYRIQAQMAWKAELEECQKLCDSVVALHQSIEQQMLADVTPPYGQYANPDSIDMYSVFWKPTGEQENYKNVTGNYKDENGNDEEPDPRDMASELFTASFKNSWAETLLQKHPEYLKLVRFKELAASNIWDQHFAQTDTYQEAVAKGYLNAGDFSTHPTGGIFVHNTTYRDPFFTDLISQGKVAGSYKTQMEAALLDKVRDANDNAISMWSLATIMANCPASEATCVNQYKSLDSAFTHVQGCAGDQDMAWKFFREMYLQKKRDLVNDILTEAQQQHTNPDYWDMYLLAGTGHTLNFYHPAMVSVNDMPTNEQAARDSLQKYINDNCAAYVEQWWADLGPCNYNSTDSAWIIPRLIDVCREGGDEEHFFGASTVKPSSNYVFKSFEDVLKFYSDSTGKPYNAACNVYLISAPLPYDQQPVYTNKPVYQQPDSCECATISLLYNQYQSAAIDSSFADYLYRTSGTQMTPGALDTLRMACNGQINCNYLNAPVFLPPVLQCGVKDVCVSCARVDSLNKDFKTDFPGVYPAISDAGVTDSLQQSWNLLYERFMNNHLGYGKTASEYLAFSNQCSLVQPTEACDSLSQLVNDFKFNYFFPDTSNCNSAHFRVSRNFNNSYVLADSNVAKVFSGGIAHIPEGITDFPLDSTGSAVSMGYWKYDTLCVDNEFTLKARVKMPLQANVGRYGYVNLVFYSDNVTFSPTFSQFNPAYDTASAIQYNGYWLVDNGVSTFPTGMVSMMRNFATWRIITINAHNNVFKVYLDDSLVLNVPYTGKVNKIFRMACGFSGTAGETDWIKVYDAAGVLQYKEEFEDCKQSPSNYPDVFTCPKSGCDTSFANYYNTRKGTSYTYSQIEDLYKTTCGKELNACGNSKRSDILNTWLNEYKKYGGIPHLDASGSDTTHWKVNFGGAHYTYGFPLGEVIKNGIMALPSYYADTTAKKSFGIDYLHDTLCLDTAGYTWEARLKLPDSLVSTNGFNASWWLWLYTDSTAGSMQMSISKVDGMGVAVCTHNNDSKKSCANENVPGQHFNDWRVVKFQFRGREFKYYIDDSLMAQRTLDTPMTKLRRWSLQPYSVKAQIDYVKIYDVAGNLLYNENFDDAHNLAMYGNRGRCSPCETRFSNYFNNRNNSNLTYASIDSIYFNSSGVHLSLCEGSPLALCGKTEPVFAPVAWKPRTVCTDSTLFATSTSVLLQEAYRDSLIGSFNDRYLAKCLSARYNENFTVYQQISEFHYTLYYYDQAGNLLKTVPPEGVNVSKFAWARAWSDSVTTARRNKQYLVPQHKLPTQYRYNTLNQVVTQKSPDGGTSEFWYDRLGRLAISRNARQRTASATEEGSLYSYTKYDSLGRITEVGQVSNTGANGAMTNAISRNQPSLNNWLLALHNRRGQITNTVYDLPYTGFEGLADQRLVISQKNLRNRVSYTTLTDTGLYNVYSQGTFYTYDILGNVDQLLQDYGCESCFGTTANVMNTNGNRWKKIGYQYDLISGKVNMVIYQQGWRDGFFHRYSYDAENRLTLVETSRDSLVWEKDARYEYYRHGPLARVTLGDQQVQGLDYAYTLQGWLKGINSTGGTDSFDMGGDGRASSLNRYTAKDALGLTLNYFGNDYAAINGTPFPGYSAYLPAYRPLYNGNISSSSVYQSKFDYYNSPGGPLIFYNYKYDQLNRLTAQDAYKGFNGVTNSWSSMTTMGDYLKERVAYDANGNIKKYLRNSISGTTAQMDSLNYYYYANTNQLRRVTDNVPANAFVSKEDDIIRDIENQADSNYVYDSIGNLITDNAASITHIKWNVYGKIQEIIKAATADAPATNIKYSYDVAGNRIGQVVTSAGTKHYTWYVRDAQGNILTTYTADGDESDLEDLDLELKDRFLYGSSRLGVMTVDDGVDGGPGSMQYYYEKKSYDRGYKQYELTNHLGNVLATISDRKFGVPSAGSSLIDHYEPHIVTAQDYYPFGMLSRVALPNSNVPYKFGFNGKMNDDEVKGLGNQQDYGMRIYDARVGRFLSVDPLTKGYPELTPYQFASNTPIEAIDLDGLEESSSKKEGFWKAFGKTVLKGVEKAVEHVYNNPNHAGYGYTPSMKTPNPADFKKYDVNLLDQIDPRLQAQAFSDNLVFGTTNFIGGITEGNGEKTAKALPAFVGTVMALEGIKMNFGFSLKPKVKLKAATLDPMESSMSRKLTEPLPSSRVTIGLGIAQDLPGHRGTGAITWKNAAWQEAGLTKVDYGKMYIGDEFAIKEAFRDAVKNADAVRFDVTGFDPFTKNPGVTNYEFNYINNDPALLQKTTFIQNGGEVTWDGKMFKKK</sequence>
<dbReference type="PANTHER" id="PTHR32305:SF15">
    <property type="entry name" value="PROTEIN RHSA-RELATED"/>
    <property type="match status" value="1"/>
</dbReference>
<keyword evidence="1" id="KW-0732">Signal</keyword>
<evidence type="ECO:0000313" key="2">
    <source>
        <dbReference type="EMBL" id="THU30796.1"/>
    </source>
</evidence>
<reference evidence="2 3" key="1">
    <citation type="submission" date="2019-04" db="EMBL/GenBank/DDBJ databases">
        <title>Niastella caeni sp. nov., isolated from activated sludge.</title>
        <authorList>
            <person name="Sheng M."/>
        </authorList>
    </citation>
    <scope>NUCLEOTIDE SEQUENCE [LARGE SCALE GENOMIC DNA]</scope>
    <source>
        <strain evidence="2 3">HX-2-15</strain>
    </source>
</reference>
<dbReference type="Gene3D" id="2.180.10.10">
    <property type="entry name" value="RHS repeat-associated core"/>
    <property type="match status" value="1"/>
</dbReference>
<dbReference type="PANTHER" id="PTHR32305">
    <property type="match status" value="1"/>
</dbReference>
<dbReference type="NCBIfam" id="TIGR03696">
    <property type="entry name" value="Rhs_assc_core"/>
    <property type="match status" value="1"/>
</dbReference>
<dbReference type="EMBL" id="STFF01000015">
    <property type="protein sequence ID" value="THU30796.1"/>
    <property type="molecule type" value="Genomic_DNA"/>
</dbReference>
<keyword evidence="3" id="KW-1185">Reference proteome</keyword>
<dbReference type="Proteomes" id="UP000306918">
    <property type="component" value="Unassembled WGS sequence"/>
</dbReference>
<feature type="signal peptide" evidence="1">
    <location>
        <begin position="1"/>
        <end position="23"/>
    </location>
</feature>
<accession>A0A4V4GZ00</accession>
<protein>
    <submittedName>
        <fullName evidence="2">RHS repeat protein</fullName>
    </submittedName>
</protein>
<dbReference type="RefSeq" id="WP_136580828.1">
    <property type="nucleotide sequence ID" value="NZ_STFF01000015.1"/>
</dbReference>
<proteinExistence type="predicted"/>
<dbReference type="OrthoDB" id="2972467at2"/>